<protein>
    <recommendedName>
        <fullName evidence="18">Transient receptor ion channel domain-containing protein</fullName>
    </recommendedName>
</protein>
<keyword evidence="12" id="KW-0407">Ion channel</keyword>
<keyword evidence="1" id="KW-0813">Transport</keyword>
<dbReference type="GO" id="GO:0051480">
    <property type="term" value="P:regulation of cytosolic calcium ion concentration"/>
    <property type="evidence" value="ECO:0007669"/>
    <property type="project" value="TreeGrafter"/>
</dbReference>
<dbReference type="InterPro" id="IPR036770">
    <property type="entry name" value="Ankyrin_rpt-contain_sf"/>
</dbReference>
<keyword evidence="6" id="KW-0677">Repeat</keyword>
<dbReference type="PRINTS" id="PR01097">
    <property type="entry name" value="TRNSRECEPTRP"/>
</dbReference>
<evidence type="ECO:0000256" key="10">
    <source>
        <dbReference type="ARBA" id="ARBA00023136"/>
    </source>
</evidence>
<keyword evidence="9" id="KW-0406">Ion transport</keyword>
<keyword evidence="20" id="KW-1185">Reference proteome</keyword>
<evidence type="ECO:0000259" key="18">
    <source>
        <dbReference type="SMART" id="SM01420"/>
    </source>
</evidence>
<evidence type="ECO:0000256" key="4">
    <source>
        <dbReference type="ARBA" id="ARBA00022673"/>
    </source>
</evidence>
<organism evidence="19 20">
    <name type="scientific">Phyllotreta striolata</name>
    <name type="common">Striped flea beetle</name>
    <name type="synonym">Crioceris striolata</name>
    <dbReference type="NCBI Taxonomy" id="444603"/>
    <lineage>
        <taxon>Eukaryota</taxon>
        <taxon>Metazoa</taxon>
        <taxon>Ecdysozoa</taxon>
        <taxon>Arthropoda</taxon>
        <taxon>Hexapoda</taxon>
        <taxon>Insecta</taxon>
        <taxon>Pterygota</taxon>
        <taxon>Neoptera</taxon>
        <taxon>Endopterygota</taxon>
        <taxon>Coleoptera</taxon>
        <taxon>Polyphaga</taxon>
        <taxon>Cucujiformia</taxon>
        <taxon>Chrysomeloidea</taxon>
        <taxon>Chrysomelidae</taxon>
        <taxon>Galerucinae</taxon>
        <taxon>Alticini</taxon>
        <taxon>Phyllotreta</taxon>
    </lineage>
</organism>
<evidence type="ECO:0000256" key="8">
    <source>
        <dbReference type="ARBA" id="ARBA00023043"/>
    </source>
</evidence>
<dbReference type="SUPFAM" id="SSF48403">
    <property type="entry name" value="Ankyrin repeat"/>
    <property type="match status" value="1"/>
</dbReference>
<feature type="compositionally biased region" description="Polar residues" evidence="16">
    <location>
        <begin position="1243"/>
        <end position="1256"/>
    </location>
</feature>
<feature type="repeat" description="ANK" evidence="15">
    <location>
        <begin position="166"/>
        <end position="198"/>
    </location>
</feature>
<evidence type="ECO:0000256" key="7">
    <source>
        <dbReference type="ARBA" id="ARBA00022989"/>
    </source>
</evidence>
<keyword evidence="3" id="KW-0106">Calcium</keyword>
<feature type="region of interest" description="Disordered" evidence="16">
    <location>
        <begin position="1144"/>
        <end position="1196"/>
    </location>
</feature>
<gene>
    <name evidence="19" type="ORF">PHYEVI_LOCUS6159</name>
</gene>
<keyword evidence="8 15" id="KW-0040">ANK repeat</keyword>
<evidence type="ECO:0000256" key="2">
    <source>
        <dbReference type="ARBA" id="ARBA00022475"/>
    </source>
</evidence>
<feature type="transmembrane region" description="Helical" evidence="17">
    <location>
        <begin position="567"/>
        <end position="592"/>
    </location>
</feature>
<feature type="compositionally biased region" description="Polar residues" evidence="16">
    <location>
        <begin position="922"/>
        <end position="935"/>
    </location>
</feature>
<evidence type="ECO:0000313" key="19">
    <source>
        <dbReference type="EMBL" id="CAG9859792.1"/>
    </source>
</evidence>
<dbReference type="FunFam" id="1.25.40.20:FF:000221">
    <property type="entry name" value="Transient receptor potential-gamma protein"/>
    <property type="match status" value="1"/>
</dbReference>
<comment type="subcellular location">
    <subcellularLocation>
        <location evidence="13">Cell projection</location>
        <location evidence="13">Rhabdomere membrane</location>
        <topology evidence="13">Multi-pass membrane protein</topology>
    </subcellularLocation>
</comment>
<name>A0A9N9XMH2_PHYSR</name>
<feature type="domain" description="Transient receptor ion channel" evidence="18">
    <location>
        <begin position="201"/>
        <end position="263"/>
    </location>
</feature>
<dbReference type="InterPro" id="IPR005821">
    <property type="entry name" value="Ion_trans_dom"/>
</dbReference>
<feature type="transmembrane region" description="Helical" evidence="17">
    <location>
        <begin position="391"/>
        <end position="410"/>
    </location>
</feature>
<dbReference type="SMART" id="SM01420">
    <property type="entry name" value="TRP_2"/>
    <property type="match status" value="1"/>
</dbReference>
<keyword evidence="11" id="KW-0966">Cell projection</keyword>
<dbReference type="GO" id="GO:0015279">
    <property type="term" value="F:store-operated calcium channel activity"/>
    <property type="evidence" value="ECO:0007669"/>
    <property type="project" value="TreeGrafter"/>
</dbReference>
<dbReference type="SMART" id="SM00248">
    <property type="entry name" value="ANK"/>
    <property type="match status" value="2"/>
</dbReference>
<evidence type="ECO:0000256" key="12">
    <source>
        <dbReference type="ARBA" id="ARBA00023303"/>
    </source>
</evidence>
<evidence type="ECO:0000256" key="1">
    <source>
        <dbReference type="ARBA" id="ARBA00022448"/>
    </source>
</evidence>
<keyword evidence="10 17" id="KW-0472">Membrane</keyword>
<feature type="transmembrane region" description="Helical" evidence="17">
    <location>
        <begin position="355"/>
        <end position="375"/>
    </location>
</feature>
<reference evidence="19" key="1">
    <citation type="submission" date="2022-01" db="EMBL/GenBank/DDBJ databases">
        <authorList>
            <person name="King R."/>
        </authorList>
    </citation>
    <scope>NUCLEOTIDE SEQUENCE</scope>
</reference>
<comment type="similarity">
    <text evidence="14">Belongs to the transient receptor (TC 1.A.4) family. STrpC subfamily.</text>
</comment>
<evidence type="ECO:0000256" key="3">
    <source>
        <dbReference type="ARBA" id="ARBA00022568"/>
    </source>
</evidence>
<evidence type="ECO:0000256" key="13">
    <source>
        <dbReference type="ARBA" id="ARBA00043946"/>
    </source>
</evidence>
<dbReference type="InterPro" id="IPR013555">
    <property type="entry name" value="TRP_dom"/>
</dbReference>
<feature type="region of interest" description="Disordered" evidence="16">
    <location>
        <begin position="1114"/>
        <end position="1133"/>
    </location>
</feature>
<dbReference type="Pfam" id="PF00520">
    <property type="entry name" value="Ion_trans"/>
    <property type="match status" value="1"/>
</dbReference>
<accession>A0A9N9XMH2</accession>
<dbReference type="GO" id="GO:0050877">
    <property type="term" value="P:nervous system process"/>
    <property type="evidence" value="ECO:0007669"/>
    <property type="project" value="UniProtKB-ARBA"/>
</dbReference>
<dbReference type="PANTHER" id="PTHR10117">
    <property type="entry name" value="TRANSIENT RECEPTOR POTENTIAL CHANNEL"/>
    <property type="match status" value="1"/>
</dbReference>
<evidence type="ECO:0000256" key="17">
    <source>
        <dbReference type="SAM" id="Phobius"/>
    </source>
</evidence>
<evidence type="ECO:0000256" key="6">
    <source>
        <dbReference type="ARBA" id="ARBA00022737"/>
    </source>
</evidence>
<evidence type="ECO:0000256" key="16">
    <source>
        <dbReference type="SAM" id="MobiDB-lite"/>
    </source>
</evidence>
<keyword evidence="3" id="KW-0109">Calcium transport</keyword>
<dbReference type="InterPro" id="IPR002153">
    <property type="entry name" value="TRPC_channel"/>
</dbReference>
<dbReference type="Pfam" id="PF00023">
    <property type="entry name" value="Ank"/>
    <property type="match status" value="1"/>
</dbReference>
<proteinExistence type="inferred from homology"/>
<feature type="region of interest" description="Disordered" evidence="16">
    <location>
        <begin position="1236"/>
        <end position="1268"/>
    </location>
</feature>
<dbReference type="OrthoDB" id="2373987at2759"/>
<dbReference type="InterPro" id="IPR002110">
    <property type="entry name" value="Ankyrin_rpt"/>
</dbReference>
<evidence type="ECO:0000256" key="14">
    <source>
        <dbReference type="ARBA" id="ARBA00060916"/>
    </source>
</evidence>
<dbReference type="GO" id="GO:0070679">
    <property type="term" value="F:inositol 1,4,5 trisphosphate binding"/>
    <property type="evidence" value="ECO:0007669"/>
    <property type="project" value="TreeGrafter"/>
</dbReference>
<dbReference type="Pfam" id="PF08344">
    <property type="entry name" value="TRP_2"/>
    <property type="match status" value="1"/>
</dbReference>
<evidence type="ECO:0000256" key="9">
    <source>
        <dbReference type="ARBA" id="ARBA00023065"/>
    </source>
</evidence>
<dbReference type="PROSITE" id="PS50088">
    <property type="entry name" value="ANK_REPEAT"/>
    <property type="match status" value="1"/>
</dbReference>
<sequence length="1288" mass="147105">MIFHLSYSQAQRCFLDNNIFFSSSPKMDKDVDVESKITRKALIMPKLPNNLTLEEKKYLLAVERGDMPNVRRMLQKAHKHKSKININCMDSLGRGALTIAIDQENLEMVELLIVMGVETRDSLLHAINVEFVEAVELLLEHEELIHKEGEPYSWQKVDINMAMFTPDITPLILAAHRNNYEILKILLDRGATVPMPHDIKCGCEECIRQSEEDSLRHSLSRLNEYKALASPSLIALSSSDPLLTAFQLSWELRNLALSEPECKSEYMELRQQCQQFAVDLLHQSRNSQELAIILNHDPDNPPYQEGEHMKLARLELAIQYKQKKFVSHPNIQQLLAAIWYEGVPGFRRMSSKDKLLIIVRTALLFPFYCLLYYIAPDTKTGKLMRKPFMKFLIHASSYLFFLLLLILVSLRADDIVLEYFGSDSMKAYVIEKYEKQRGNPPTILEYAVLLYVIGFILEETQEIFVEGINSYLRNLWNFIDFTRNVLYTGVFLLRVVSYFQQAKEIRNDPSTSYIRREDWNAFDPQLIAEGLFAAANIFSALKLVHLFSINPHLGPLQVSLGRMVIDIVKFFFIYSLVLFAFACGLNQLLWYFSDLEKKKCYHFPNGNPDFDGEAEACMKWRRFANVFESSQSLFWASFGMVDLASFELTGIKTYTRFWGLLMFGSYSVINVIVLLNLLIAMMSNSYAMIDEHSDTEWKFARTKLWMSYFEETGTLPPPFNIFPKPKILLKILGIRKKDKMRRMSTKRRNREEKERDYKYTAVMRALVWRYVSAMHRKCDEELVTEDDVNELKSDISSFRYELLEVLGKNGMDVSSAARKDKAILGKKMKMWERRLMKDFKVAPISQEENEELFAPPPENENSLARFRRVAKLAVLDSNTVKWRQVVKSAQVASQIGRCHRKDSFTKQQNLQRAIEEAKRLASSRSPDISRATTPLTPIMLPDMSGSEIVKVITGKSGKEKTVYALSPNITIKNHTDKSQIQRSQIATSEISLQNIKRETAGSPIPLALSRNEQDLIELDSTKNSPLPNLKTTSSPSITGEYDYAVPISSPPSISSPPCILSPPIIISSPSDEKCTSPDKFSFKSEDSIDSFVDPNKKSELDDILGDDWVLSSDDRSFDDIIPRPSSPIPIQLLSEPDNSSLLEQIHSKQKSPVPPSPKRKSPEPVKTSPKKIIPDVNPNTSSQSVVDMKSDQSEQGSIEKITVTNEAIETKTLVQDNVLFTEQAVPKTTIRSRLTPEEHDVPTQCSISLSDIQKPTTPQPKSPATTPLAQRNIQRIYDKNSQPRYGWL</sequence>
<keyword evidence="7 17" id="KW-1133">Transmembrane helix</keyword>
<evidence type="ECO:0000256" key="11">
    <source>
        <dbReference type="ARBA" id="ARBA00023273"/>
    </source>
</evidence>
<dbReference type="GO" id="GO:0033583">
    <property type="term" value="C:rhabdomere membrane"/>
    <property type="evidence" value="ECO:0007669"/>
    <property type="project" value="UniProtKB-SubCell"/>
</dbReference>
<evidence type="ECO:0000313" key="20">
    <source>
        <dbReference type="Proteomes" id="UP001153712"/>
    </source>
</evidence>
<dbReference type="Gene3D" id="1.25.40.20">
    <property type="entry name" value="Ankyrin repeat-containing domain"/>
    <property type="match status" value="1"/>
</dbReference>
<dbReference type="GO" id="GO:0034703">
    <property type="term" value="C:cation channel complex"/>
    <property type="evidence" value="ECO:0007669"/>
    <property type="project" value="TreeGrafter"/>
</dbReference>
<dbReference type="NCBIfam" id="TIGR00870">
    <property type="entry name" value="trp"/>
    <property type="match status" value="1"/>
</dbReference>
<feature type="transmembrane region" description="Helical" evidence="17">
    <location>
        <begin position="657"/>
        <end position="679"/>
    </location>
</feature>
<dbReference type="PANTHER" id="PTHR10117:SF47">
    <property type="entry name" value="TRANSIENT-RECEPTOR-POTENTIAL-LIKE PROTEIN"/>
    <property type="match status" value="1"/>
</dbReference>
<keyword evidence="2" id="KW-1003">Cell membrane</keyword>
<evidence type="ECO:0000256" key="5">
    <source>
        <dbReference type="ARBA" id="ARBA00022692"/>
    </source>
</evidence>
<dbReference type="EMBL" id="OU900096">
    <property type="protein sequence ID" value="CAG9859792.1"/>
    <property type="molecule type" value="Genomic_DNA"/>
</dbReference>
<feature type="region of interest" description="Disordered" evidence="16">
    <location>
        <begin position="918"/>
        <end position="939"/>
    </location>
</feature>
<keyword evidence="4" id="KW-0107">Calcium channel</keyword>
<keyword evidence="5 17" id="KW-0812">Transmembrane</keyword>
<dbReference type="GO" id="GO:0030425">
    <property type="term" value="C:dendrite"/>
    <property type="evidence" value="ECO:0007669"/>
    <property type="project" value="UniProtKB-ARBA"/>
</dbReference>
<evidence type="ECO:0000256" key="15">
    <source>
        <dbReference type="PROSITE-ProRule" id="PRU00023"/>
    </source>
</evidence>
<dbReference type="PROSITE" id="PS50297">
    <property type="entry name" value="ANK_REP_REGION"/>
    <property type="match status" value="1"/>
</dbReference>
<dbReference type="Proteomes" id="UP001153712">
    <property type="component" value="Chromosome 3"/>
</dbReference>